<feature type="transmembrane region" description="Helical" evidence="3">
    <location>
        <begin position="6"/>
        <end position="26"/>
    </location>
</feature>
<comment type="caution">
    <text evidence="5">The sequence shown here is derived from an EMBL/GenBank/DDBJ whole genome shotgun (WGS) entry which is preliminary data.</text>
</comment>
<keyword evidence="1" id="KW-0547">Nucleotide-binding</keyword>
<dbReference type="InterPro" id="IPR001245">
    <property type="entry name" value="Ser-Thr/Tyr_kinase_cat_dom"/>
</dbReference>
<evidence type="ECO:0000313" key="5">
    <source>
        <dbReference type="EMBL" id="KAH7423241.1"/>
    </source>
</evidence>
<accession>A0A8T2TIP7</accession>
<proteinExistence type="predicted"/>
<keyword evidence="3" id="KW-1133">Transmembrane helix</keyword>
<organism evidence="5 6">
    <name type="scientific">Ceratopteris richardii</name>
    <name type="common">Triangle waterfern</name>
    <dbReference type="NCBI Taxonomy" id="49495"/>
    <lineage>
        <taxon>Eukaryota</taxon>
        <taxon>Viridiplantae</taxon>
        <taxon>Streptophyta</taxon>
        <taxon>Embryophyta</taxon>
        <taxon>Tracheophyta</taxon>
        <taxon>Polypodiopsida</taxon>
        <taxon>Polypodiidae</taxon>
        <taxon>Polypodiales</taxon>
        <taxon>Pteridineae</taxon>
        <taxon>Pteridaceae</taxon>
        <taxon>Parkerioideae</taxon>
        <taxon>Ceratopteris</taxon>
    </lineage>
</organism>
<dbReference type="GO" id="GO:0005524">
    <property type="term" value="F:ATP binding"/>
    <property type="evidence" value="ECO:0007669"/>
    <property type="project" value="UniProtKB-KW"/>
</dbReference>
<feature type="domain" description="Protein kinase" evidence="4">
    <location>
        <begin position="134"/>
        <end position="514"/>
    </location>
</feature>
<evidence type="ECO:0000256" key="1">
    <source>
        <dbReference type="ARBA" id="ARBA00022741"/>
    </source>
</evidence>
<dbReference type="InterPro" id="IPR011009">
    <property type="entry name" value="Kinase-like_dom_sf"/>
</dbReference>
<evidence type="ECO:0000313" key="6">
    <source>
        <dbReference type="Proteomes" id="UP000825935"/>
    </source>
</evidence>
<dbReference type="InterPro" id="IPR000719">
    <property type="entry name" value="Prot_kinase_dom"/>
</dbReference>
<dbReference type="EMBL" id="CM035417">
    <property type="protein sequence ID" value="KAH7423241.1"/>
    <property type="molecule type" value="Genomic_DNA"/>
</dbReference>
<keyword evidence="2" id="KW-0067">ATP-binding</keyword>
<dbReference type="OrthoDB" id="1921728at2759"/>
<dbReference type="PANTHER" id="PTHR27001:SF237">
    <property type="entry name" value="OS03G0773300 PROTEIN"/>
    <property type="match status" value="1"/>
</dbReference>
<sequence>MDLELIFIGLFALFGCSFFIVFLMCFQKALQALDSEGEDCEKDDAGEELTCQTTVSYSADIDDTTFPITPRIVPADNPPMLSRSRTISTCQYPGNFQFMKRLSRSLTGERSAIIIPCIIRDFSIAEINAITAKSSTGNIIHRGHSGDIFNGMLEGGELVVVKRLAKPFGKSATDDCSRARGNGVDDMFTSHRHSDKDYYATEMDVYGKVLDRTFLVPLIGQCLASQEDRFLVYEYMSYRDLATMLARSRTVRTLSQRQQAKFLDEPDSEDDIVPTINLSSPAESTFSTTGRSSSTTAYSSFAYISVNQQSFGNANTVTRSVNAPGSSPGPVLTWPARIKVARCVAKALVYLHHHCRPPLCHRSIQASSILLDKGFEIKLGSLGDVHKMEYGEQPVYDIYCYGRLLLDLISGLNISGNGRTEADRAWMNMFFDTLNGIGTTIRSQPPAGSFIFKQLHVPVMFTSHLIDKNLLPFMHERHLLEIIQVAQVAKLCLEPTSLQKLTMKDVLHLLPPSN</sequence>
<evidence type="ECO:0000259" key="4">
    <source>
        <dbReference type="PROSITE" id="PS50011"/>
    </source>
</evidence>
<gene>
    <name evidence="5" type="ORF">KP509_12G046000</name>
</gene>
<keyword evidence="3" id="KW-0472">Membrane</keyword>
<dbReference type="Proteomes" id="UP000825935">
    <property type="component" value="Chromosome 12"/>
</dbReference>
<dbReference type="AlphaFoldDB" id="A0A8T2TIP7"/>
<keyword evidence="6" id="KW-1185">Reference proteome</keyword>
<dbReference type="PROSITE" id="PS50011">
    <property type="entry name" value="PROTEIN_KINASE_DOM"/>
    <property type="match status" value="1"/>
</dbReference>
<dbReference type="SMART" id="SM00219">
    <property type="entry name" value="TyrKc"/>
    <property type="match status" value="1"/>
</dbReference>
<dbReference type="PANTHER" id="PTHR27001">
    <property type="entry name" value="OS01G0253100 PROTEIN"/>
    <property type="match status" value="1"/>
</dbReference>
<protein>
    <recommendedName>
        <fullName evidence="4">Protein kinase domain-containing protein</fullName>
    </recommendedName>
</protein>
<dbReference type="GO" id="GO:0005886">
    <property type="term" value="C:plasma membrane"/>
    <property type="evidence" value="ECO:0007669"/>
    <property type="project" value="TreeGrafter"/>
</dbReference>
<evidence type="ECO:0000256" key="3">
    <source>
        <dbReference type="SAM" id="Phobius"/>
    </source>
</evidence>
<evidence type="ECO:0000256" key="2">
    <source>
        <dbReference type="ARBA" id="ARBA00022840"/>
    </source>
</evidence>
<dbReference type="SUPFAM" id="SSF56112">
    <property type="entry name" value="Protein kinase-like (PK-like)"/>
    <property type="match status" value="1"/>
</dbReference>
<dbReference type="GO" id="GO:0004713">
    <property type="term" value="F:protein tyrosine kinase activity"/>
    <property type="evidence" value="ECO:0007669"/>
    <property type="project" value="InterPro"/>
</dbReference>
<dbReference type="OMA" id="IGHSGEF"/>
<dbReference type="InterPro" id="IPR020635">
    <property type="entry name" value="Tyr_kinase_cat_dom"/>
</dbReference>
<name>A0A8T2TIP7_CERRI</name>
<dbReference type="Pfam" id="PF07714">
    <property type="entry name" value="PK_Tyr_Ser-Thr"/>
    <property type="match status" value="1"/>
</dbReference>
<dbReference type="Gene3D" id="1.10.510.10">
    <property type="entry name" value="Transferase(Phosphotransferase) domain 1"/>
    <property type="match status" value="1"/>
</dbReference>
<keyword evidence="3" id="KW-0812">Transmembrane</keyword>
<reference evidence="5" key="1">
    <citation type="submission" date="2021-08" db="EMBL/GenBank/DDBJ databases">
        <title>WGS assembly of Ceratopteris richardii.</title>
        <authorList>
            <person name="Marchant D.B."/>
            <person name="Chen G."/>
            <person name="Jenkins J."/>
            <person name="Shu S."/>
            <person name="Leebens-Mack J."/>
            <person name="Grimwood J."/>
            <person name="Schmutz J."/>
            <person name="Soltis P."/>
            <person name="Soltis D."/>
            <person name="Chen Z.-H."/>
        </authorList>
    </citation>
    <scope>NUCLEOTIDE SEQUENCE</scope>
    <source>
        <strain evidence="5">Whitten #5841</strain>
        <tissue evidence="5">Leaf</tissue>
    </source>
</reference>
<dbReference type="Gene3D" id="3.30.200.20">
    <property type="entry name" value="Phosphorylase Kinase, domain 1"/>
    <property type="match status" value="1"/>
</dbReference>